<name>A0ABY4HLJ9_9FLAO</name>
<dbReference type="RefSeq" id="WP_045972251.1">
    <property type="nucleotide sequence ID" value="NZ_CP090145.1"/>
</dbReference>
<accession>A0ABY4HLJ9</accession>
<proteinExistence type="predicted"/>
<gene>
    <name evidence="1" type="ORF">LXD69_17075</name>
</gene>
<dbReference type="Proteomes" id="UP000830454">
    <property type="component" value="Chromosome"/>
</dbReference>
<organism evidence="1 2">
    <name type="scientific">Flavobacterium sediminilitoris</name>
    <dbReference type="NCBI Taxonomy" id="2024526"/>
    <lineage>
        <taxon>Bacteria</taxon>
        <taxon>Pseudomonadati</taxon>
        <taxon>Bacteroidota</taxon>
        <taxon>Flavobacteriia</taxon>
        <taxon>Flavobacteriales</taxon>
        <taxon>Flavobacteriaceae</taxon>
        <taxon>Flavobacterium</taxon>
    </lineage>
</organism>
<protein>
    <recommendedName>
        <fullName evidence="3">Phage protein</fullName>
    </recommendedName>
</protein>
<sequence length="73" mass="8462">MNQEQLIHLHNEIQIVIDAMAVKEFKTANNKLVKISDEIDDLLDTTKDDKFLVELSKYQVLLKHLQVKLNSAE</sequence>
<evidence type="ECO:0000313" key="1">
    <source>
        <dbReference type="EMBL" id="UOX33733.1"/>
    </source>
</evidence>
<reference evidence="1" key="1">
    <citation type="submission" date="2021-12" db="EMBL/GenBank/DDBJ databases">
        <authorList>
            <person name="Cha I.-T."/>
            <person name="Lee K.-E."/>
            <person name="Park S.-J."/>
        </authorList>
    </citation>
    <scope>NUCLEOTIDE SEQUENCE</scope>
    <source>
        <strain evidence="1">YSM-43</strain>
    </source>
</reference>
<keyword evidence="2" id="KW-1185">Reference proteome</keyword>
<evidence type="ECO:0000313" key="2">
    <source>
        <dbReference type="Proteomes" id="UP000830454"/>
    </source>
</evidence>
<reference evidence="1" key="2">
    <citation type="submission" date="2022-04" db="EMBL/GenBank/DDBJ databases">
        <title>Complete Genome Sequence of Flavobacterium sediminilitoris YSM-43, Isolated from a Tidal Sediment.</title>
        <authorList>
            <person name="Lee P.A."/>
        </authorList>
    </citation>
    <scope>NUCLEOTIDE SEQUENCE</scope>
    <source>
        <strain evidence="1">YSM-43</strain>
    </source>
</reference>
<evidence type="ECO:0008006" key="3">
    <source>
        <dbReference type="Google" id="ProtNLM"/>
    </source>
</evidence>
<dbReference type="EMBL" id="CP090145">
    <property type="protein sequence ID" value="UOX33733.1"/>
    <property type="molecule type" value="Genomic_DNA"/>
</dbReference>